<dbReference type="EMBL" id="CM008054">
    <property type="protein sequence ID" value="PVH33096.1"/>
    <property type="molecule type" value="Genomic_DNA"/>
</dbReference>
<dbReference type="Proteomes" id="UP000243499">
    <property type="component" value="Chromosome 9"/>
</dbReference>
<keyword evidence="1" id="KW-1133">Transmembrane helix</keyword>
<gene>
    <name evidence="2" type="ORF">PAHAL_9G567400</name>
</gene>
<evidence type="ECO:0000313" key="2">
    <source>
        <dbReference type="EMBL" id="PVH33096.1"/>
    </source>
</evidence>
<keyword evidence="1" id="KW-0472">Membrane</keyword>
<organism evidence="2">
    <name type="scientific">Panicum hallii</name>
    <dbReference type="NCBI Taxonomy" id="206008"/>
    <lineage>
        <taxon>Eukaryota</taxon>
        <taxon>Viridiplantae</taxon>
        <taxon>Streptophyta</taxon>
        <taxon>Embryophyta</taxon>
        <taxon>Tracheophyta</taxon>
        <taxon>Spermatophyta</taxon>
        <taxon>Magnoliopsida</taxon>
        <taxon>Liliopsida</taxon>
        <taxon>Poales</taxon>
        <taxon>Poaceae</taxon>
        <taxon>PACMAD clade</taxon>
        <taxon>Panicoideae</taxon>
        <taxon>Panicodae</taxon>
        <taxon>Paniceae</taxon>
        <taxon>Panicinae</taxon>
        <taxon>Panicum</taxon>
        <taxon>Panicum sect. Panicum</taxon>
    </lineage>
</organism>
<reference evidence="2" key="1">
    <citation type="submission" date="2018-04" db="EMBL/GenBank/DDBJ databases">
        <title>WGS assembly of Panicum hallii.</title>
        <authorList>
            <person name="Lovell J."/>
            <person name="Jenkins J."/>
            <person name="Lowry D."/>
            <person name="Mamidi S."/>
            <person name="Sreedasyam A."/>
            <person name="Weng X."/>
            <person name="Barry K."/>
            <person name="Bonette J."/>
            <person name="Campitelli B."/>
            <person name="Daum C."/>
            <person name="Gordon S."/>
            <person name="Gould B."/>
            <person name="Lipzen A."/>
            <person name="Macqueen A."/>
            <person name="Palacio-Mejia J."/>
            <person name="Plott C."/>
            <person name="Shakirov E."/>
            <person name="Shu S."/>
            <person name="Yoshinaga Y."/>
            <person name="Zane M."/>
            <person name="Rokhsar D."/>
            <person name="Grimwood J."/>
            <person name="Schmutz J."/>
            <person name="Juenger T."/>
        </authorList>
    </citation>
    <scope>NUCLEOTIDE SEQUENCE [LARGE SCALE GENOMIC DNA]</scope>
    <source>
        <strain evidence="2">FIL2</strain>
    </source>
</reference>
<feature type="transmembrane region" description="Helical" evidence="1">
    <location>
        <begin position="78"/>
        <end position="97"/>
    </location>
</feature>
<keyword evidence="1" id="KW-0812">Transmembrane</keyword>
<evidence type="ECO:0000256" key="1">
    <source>
        <dbReference type="SAM" id="Phobius"/>
    </source>
</evidence>
<protein>
    <submittedName>
        <fullName evidence="2">Uncharacterized protein</fullName>
    </submittedName>
</protein>
<proteinExistence type="predicted"/>
<accession>A0A2T8I600</accession>
<sequence>MAGELATSHVRLQLRTKQVSVVSTDVTVGFRADRRARLPRAGAPHPSDAARLPVRTKKFGRRNEGSVYTLQKVTTTTIYAPCVIICYTFLILSFFYIRSSKFYFTPLQQCHAVHQNLMKKCRIGCSPSQALHHGGLKVLPLVRTTHHGRHQRRDNDGVEGTERVQLEALL</sequence>
<dbReference type="AlphaFoldDB" id="A0A2T8I600"/>
<dbReference type="Gramene" id="PVH33096">
    <property type="protein sequence ID" value="PVH33096"/>
    <property type="gene ID" value="PAHAL_9G567400"/>
</dbReference>
<name>A0A2T8I600_9POAL</name>